<name>A0A850XRG2_PIACA</name>
<feature type="non-terminal residue" evidence="2">
    <location>
        <position position="160"/>
    </location>
</feature>
<gene>
    <name evidence="2" type="primary">Rbms2</name>
    <name evidence="2" type="ORF">PIACAY_R03994</name>
</gene>
<dbReference type="OrthoDB" id="271725at2759"/>
<protein>
    <submittedName>
        <fullName evidence="2">RBMS2 protein</fullName>
    </submittedName>
</protein>
<dbReference type="Proteomes" id="UP000653271">
    <property type="component" value="Unassembled WGS sequence"/>
</dbReference>
<feature type="non-terminal residue" evidence="2">
    <location>
        <position position="1"/>
    </location>
</feature>
<evidence type="ECO:0000256" key="1">
    <source>
        <dbReference type="SAM" id="MobiDB-lite"/>
    </source>
</evidence>
<sequence length="160" mass="17126">MESTEKCEAVITHFNGKYIKMPPGVPGRFGGGGLAWLRGLLGSTDSPPPRPAAPPDPLLCKFADGGQKKRHSQGKFVPNGRAWTRDSDGGTVTLAYDPATALQNGFYPAPYGLAPSRMLAPAALGPYLPSPVSSYQVHGPAWMHQSYLVQPPVRPDPRHP</sequence>
<keyword evidence="3" id="KW-1185">Reference proteome</keyword>
<feature type="region of interest" description="Disordered" evidence="1">
    <location>
        <begin position="64"/>
        <end position="88"/>
    </location>
</feature>
<accession>A0A850XRG2</accession>
<evidence type="ECO:0000313" key="2">
    <source>
        <dbReference type="EMBL" id="NWH82985.1"/>
    </source>
</evidence>
<dbReference type="AlphaFoldDB" id="A0A850XRG2"/>
<reference evidence="2" key="1">
    <citation type="submission" date="2019-09" db="EMBL/GenBank/DDBJ databases">
        <title>Bird 10,000 Genomes (B10K) Project - Family phase.</title>
        <authorList>
            <person name="Zhang G."/>
        </authorList>
    </citation>
    <scope>NUCLEOTIDE SEQUENCE</scope>
    <source>
        <strain evidence="2">B10K-DU-008-47</strain>
        <tissue evidence="2">Mixed tissue sample</tissue>
    </source>
</reference>
<evidence type="ECO:0000313" key="3">
    <source>
        <dbReference type="Proteomes" id="UP000653271"/>
    </source>
</evidence>
<dbReference type="EMBL" id="WAAB01035886">
    <property type="protein sequence ID" value="NWH82985.1"/>
    <property type="molecule type" value="Genomic_DNA"/>
</dbReference>
<proteinExistence type="predicted"/>
<comment type="caution">
    <text evidence="2">The sequence shown here is derived from an EMBL/GenBank/DDBJ whole genome shotgun (WGS) entry which is preliminary data.</text>
</comment>
<organism evidence="2 3">
    <name type="scientific">Piaya cayana</name>
    <name type="common">Common squirrel cuckoo</name>
    <dbReference type="NCBI Taxonomy" id="33601"/>
    <lineage>
        <taxon>Eukaryota</taxon>
        <taxon>Metazoa</taxon>
        <taxon>Chordata</taxon>
        <taxon>Craniata</taxon>
        <taxon>Vertebrata</taxon>
        <taxon>Euteleostomi</taxon>
        <taxon>Archelosauria</taxon>
        <taxon>Archosauria</taxon>
        <taxon>Dinosauria</taxon>
        <taxon>Saurischia</taxon>
        <taxon>Theropoda</taxon>
        <taxon>Coelurosauria</taxon>
        <taxon>Aves</taxon>
        <taxon>Neognathae</taxon>
        <taxon>Neoaves</taxon>
        <taxon>Otidimorphae</taxon>
        <taxon>Cuculiformes</taxon>
        <taxon>Coccyzidae</taxon>
        <taxon>Piaya</taxon>
    </lineage>
</organism>